<dbReference type="InterPro" id="IPR052021">
    <property type="entry name" value="Type-I_RS_S_subunit"/>
</dbReference>
<reference evidence="4" key="1">
    <citation type="submission" date="2014-05" db="EMBL/GenBank/DDBJ databases">
        <authorList>
            <person name="Kube M."/>
        </authorList>
    </citation>
    <scope>NUCLEOTIDE SEQUENCE [LARGE SCALE GENOMIC DNA]</scope>
</reference>
<gene>
    <name evidence="3" type="ORF">Aocu_08830</name>
</gene>
<dbReference type="SUPFAM" id="SSF116734">
    <property type="entry name" value="DNA methylase specificity domain"/>
    <property type="match status" value="1"/>
</dbReference>
<evidence type="ECO:0008006" key="5">
    <source>
        <dbReference type="Google" id="ProtNLM"/>
    </source>
</evidence>
<dbReference type="AlphaFoldDB" id="A0A061AH62"/>
<dbReference type="GO" id="GO:0003677">
    <property type="term" value="F:DNA binding"/>
    <property type="evidence" value="ECO:0007669"/>
    <property type="project" value="UniProtKB-KW"/>
</dbReference>
<evidence type="ECO:0000256" key="1">
    <source>
        <dbReference type="ARBA" id="ARBA00022747"/>
    </source>
</evidence>
<dbReference type="KEGG" id="aoc:Aocu_08830"/>
<dbReference type="EMBL" id="LK028559">
    <property type="protein sequence ID" value="CDR30956.1"/>
    <property type="molecule type" value="Genomic_DNA"/>
</dbReference>
<evidence type="ECO:0000313" key="3">
    <source>
        <dbReference type="EMBL" id="CDR30956.1"/>
    </source>
</evidence>
<dbReference type="Proteomes" id="UP000032434">
    <property type="component" value="Chromosome 1"/>
</dbReference>
<name>A0A061AH62_9MOLU</name>
<dbReference type="InParanoid" id="A0A061AH62"/>
<dbReference type="HOGENOM" id="CLU_1212669_0_0_14"/>
<dbReference type="PANTHER" id="PTHR30408">
    <property type="entry name" value="TYPE-1 RESTRICTION ENZYME ECOKI SPECIFICITY PROTEIN"/>
    <property type="match status" value="1"/>
</dbReference>
<dbReference type="REBASE" id="87933">
    <property type="entry name" value="S1.Aoc19LORF8870P"/>
</dbReference>
<dbReference type="PANTHER" id="PTHR30408:SF12">
    <property type="entry name" value="TYPE I RESTRICTION ENZYME MJAVIII SPECIFICITY SUBUNIT"/>
    <property type="match status" value="1"/>
</dbReference>
<evidence type="ECO:0000313" key="4">
    <source>
        <dbReference type="Proteomes" id="UP000032434"/>
    </source>
</evidence>
<dbReference type="STRING" id="35623.Aocu_08830"/>
<dbReference type="GO" id="GO:0009307">
    <property type="term" value="P:DNA restriction-modification system"/>
    <property type="evidence" value="ECO:0007669"/>
    <property type="project" value="UniProtKB-KW"/>
</dbReference>
<protein>
    <recommendedName>
        <fullName evidence="5">Type I restriction modification DNA specificity domain-containing protein</fullName>
    </recommendedName>
</protein>
<keyword evidence="4" id="KW-1185">Reference proteome</keyword>
<keyword evidence="2" id="KW-0238">DNA-binding</keyword>
<dbReference type="Gene3D" id="3.90.220.20">
    <property type="entry name" value="DNA methylase specificity domains"/>
    <property type="match status" value="1"/>
</dbReference>
<evidence type="ECO:0000256" key="2">
    <source>
        <dbReference type="ARBA" id="ARBA00023125"/>
    </source>
</evidence>
<organism evidence="3 4">
    <name type="scientific">Acholeplasma oculi</name>
    <dbReference type="NCBI Taxonomy" id="35623"/>
    <lineage>
        <taxon>Bacteria</taxon>
        <taxon>Bacillati</taxon>
        <taxon>Mycoplasmatota</taxon>
        <taxon>Mollicutes</taxon>
        <taxon>Acholeplasmatales</taxon>
        <taxon>Acholeplasmataceae</taxon>
        <taxon>Acholeplasma</taxon>
    </lineage>
</organism>
<dbReference type="PATRIC" id="fig|35623.3.peg.883"/>
<dbReference type="InterPro" id="IPR044946">
    <property type="entry name" value="Restrct_endonuc_typeI_TRD_sf"/>
</dbReference>
<accession>A0A061AH62</accession>
<keyword evidence="1" id="KW-0680">Restriction system</keyword>
<proteinExistence type="predicted"/>
<sequence length="228" mass="26553">MKSSIIDTIGSIDDLIEKTILQNKKIFKLVYLEFDNLITNYDEKTFADYDFVKIITSGIQTFDNNKIYIDTASVSDHEIVSTDYHISHYKRPSRANMQPLTNSSWFAKLKDSPKYIKVDEYSHSELNEMIFSTGFLGLKCTNKYVNNYIYTLISSDKFQEQKNRVSVGATMQSINNDVFKSLLVPNIDTDKIESFGKLVDEYYQKIHINSRKIKELRLLKAKLLDKFF</sequence>